<keyword evidence="3" id="KW-1185">Reference proteome</keyword>
<evidence type="ECO:0000256" key="1">
    <source>
        <dbReference type="SAM" id="MobiDB-lite"/>
    </source>
</evidence>
<reference evidence="2 3" key="1">
    <citation type="submission" date="2022-10" db="EMBL/GenBank/DDBJ databases">
        <title>Erythrobacter sp. sf7 Genome sequencing.</title>
        <authorList>
            <person name="Park S."/>
        </authorList>
    </citation>
    <scope>NUCLEOTIDE SEQUENCE [LARGE SCALE GENOMIC DNA]</scope>
    <source>
        <strain evidence="3">sf7</strain>
    </source>
</reference>
<protein>
    <recommendedName>
        <fullName evidence="4">DUF4235 domain-containing protein</fullName>
    </recommendedName>
</protein>
<accession>A0ABT5JS49</accession>
<name>A0ABT5JS49_9SPHN</name>
<feature type="region of interest" description="Disordered" evidence="1">
    <location>
        <begin position="1"/>
        <end position="26"/>
    </location>
</feature>
<proteinExistence type="predicted"/>
<dbReference type="EMBL" id="JAQQXQ010000008">
    <property type="protein sequence ID" value="MDC8755235.1"/>
    <property type="molecule type" value="Genomic_DNA"/>
</dbReference>
<organism evidence="2 3">
    <name type="scientific">Erythrobacter fulvus</name>
    <dbReference type="NCBI Taxonomy" id="2987523"/>
    <lineage>
        <taxon>Bacteria</taxon>
        <taxon>Pseudomonadati</taxon>
        <taxon>Pseudomonadota</taxon>
        <taxon>Alphaproteobacteria</taxon>
        <taxon>Sphingomonadales</taxon>
        <taxon>Erythrobacteraceae</taxon>
        <taxon>Erythrobacter/Porphyrobacter group</taxon>
        <taxon>Erythrobacter</taxon>
    </lineage>
</organism>
<comment type="caution">
    <text evidence="2">The sequence shown here is derived from an EMBL/GenBank/DDBJ whole genome shotgun (WGS) entry which is preliminary data.</text>
</comment>
<evidence type="ECO:0000313" key="2">
    <source>
        <dbReference type="EMBL" id="MDC8755235.1"/>
    </source>
</evidence>
<gene>
    <name evidence="2" type="ORF">OIK40_11355</name>
</gene>
<dbReference type="Proteomes" id="UP001216558">
    <property type="component" value="Unassembled WGS sequence"/>
</dbReference>
<evidence type="ECO:0000313" key="3">
    <source>
        <dbReference type="Proteomes" id="UP001216558"/>
    </source>
</evidence>
<sequence>MARRKSPGKRSDTGVSGTSRLPSPDPVTNLVIADIVLRGAGSLLRRKLEKGLITGQLDGDKARRLIEGRGMVSSVALWSASKLATRSPAGLAVVAGGLAAKVLYDRGKRLEAKRRARKHGDSES</sequence>
<dbReference type="RefSeq" id="WP_273678446.1">
    <property type="nucleotide sequence ID" value="NZ_JAQQXQ010000008.1"/>
</dbReference>
<evidence type="ECO:0008006" key="4">
    <source>
        <dbReference type="Google" id="ProtNLM"/>
    </source>
</evidence>